<evidence type="ECO:0008006" key="4">
    <source>
        <dbReference type="Google" id="ProtNLM"/>
    </source>
</evidence>
<reference evidence="2 3" key="1">
    <citation type="journal article" date="2021" name="Microorganisms">
        <title>Acidisoma silvae sp. nov. and Acidisomacellulosilytica sp. nov., Two Acidophilic Bacteria Isolated from Decaying Wood, Hydrolyzing Cellulose and Producing Poly-3-hydroxybutyrate.</title>
        <authorList>
            <person name="Mieszkin S."/>
            <person name="Pouder E."/>
            <person name="Uroz S."/>
            <person name="Simon-Colin C."/>
            <person name="Alain K."/>
        </authorList>
    </citation>
    <scope>NUCLEOTIDE SEQUENCE [LARGE SCALE GENOMIC DNA]</scope>
    <source>
        <strain evidence="2 3">HW T5.17</strain>
    </source>
</reference>
<feature type="transmembrane region" description="Helical" evidence="1">
    <location>
        <begin position="253"/>
        <end position="274"/>
    </location>
</feature>
<dbReference type="EMBL" id="JAESVA010000002">
    <property type="protein sequence ID" value="MCB8879883.1"/>
    <property type="molecule type" value="Genomic_DNA"/>
</dbReference>
<dbReference type="RefSeq" id="WP_227306498.1">
    <property type="nucleotide sequence ID" value="NZ_JAESVA010000002.1"/>
</dbReference>
<evidence type="ECO:0000256" key="1">
    <source>
        <dbReference type="SAM" id="Phobius"/>
    </source>
</evidence>
<evidence type="ECO:0000313" key="2">
    <source>
        <dbReference type="EMBL" id="MCB8879883.1"/>
    </source>
</evidence>
<keyword evidence="1" id="KW-0812">Transmembrane</keyword>
<feature type="transmembrane region" description="Helical" evidence="1">
    <location>
        <begin position="20"/>
        <end position="48"/>
    </location>
</feature>
<keyword evidence="1" id="KW-1133">Transmembrane helix</keyword>
<comment type="caution">
    <text evidence="2">The sequence shown here is derived from an EMBL/GenBank/DDBJ whole genome shotgun (WGS) entry which is preliminary data.</text>
</comment>
<dbReference type="Proteomes" id="UP000721844">
    <property type="component" value="Unassembled WGS sequence"/>
</dbReference>
<feature type="transmembrane region" description="Helical" evidence="1">
    <location>
        <begin position="106"/>
        <end position="127"/>
    </location>
</feature>
<gene>
    <name evidence="2" type="ORF">ACELLULO517_06530</name>
</gene>
<accession>A0A963YZ86</accession>
<sequence>MSFTSTEPGLRLAARPGLSWGAVFGGAVVATAVTVMLTAAGSAFGLAWISPVSSDNPSPVTFTVVAAIWLIIVQWVASFFGGYLAGRLRPALPDIHRDEVTFRDTASGFVAWAVTALFILGLVASGIGSFAGSFAKAAAAVTASVDAGSASIAAQPGAPTGYDLDKLFRPSRNSAQTSNPQAKAEAGRILATAAVGSVSQPDHDYLVQLVEAQTGLAQADASARVDQAIIDENQMIAKAKQVANAARKAAGSFAAYTFFSMLIGAFIACVAGAIGGRQRDAF</sequence>
<dbReference type="AlphaFoldDB" id="A0A963YZ86"/>
<evidence type="ECO:0000313" key="3">
    <source>
        <dbReference type="Proteomes" id="UP000721844"/>
    </source>
</evidence>
<name>A0A963YZ86_9PROT</name>
<protein>
    <recommendedName>
        <fullName evidence="4">Mll5186 protein</fullName>
    </recommendedName>
</protein>
<feature type="transmembrane region" description="Helical" evidence="1">
    <location>
        <begin position="60"/>
        <end position="86"/>
    </location>
</feature>
<organism evidence="2 3">
    <name type="scientific">Acidisoma cellulosilyticum</name>
    <dbReference type="NCBI Taxonomy" id="2802395"/>
    <lineage>
        <taxon>Bacteria</taxon>
        <taxon>Pseudomonadati</taxon>
        <taxon>Pseudomonadota</taxon>
        <taxon>Alphaproteobacteria</taxon>
        <taxon>Acetobacterales</taxon>
        <taxon>Acidocellaceae</taxon>
        <taxon>Acidisoma</taxon>
    </lineage>
</organism>
<keyword evidence="3" id="KW-1185">Reference proteome</keyword>
<proteinExistence type="predicted"/>
<keyword evidence="1" id="KW-0472">Membrane</keyword>